<dbReference type="GO" id="GO:0005886">
    <property type="term" value="C:plasma membrane"/>
    <property type="evidence" value="ECO:0007669"/>
    <property type="project" value="UniProtKB-SubCell"/>
</dbReference>
<feature type="transmembrane region" description="Helical" evidence="6">
    <location>
        <begin position="430"/>
        <end position="451"/>
    </location>
</feature>
<feature type="domain" description="Major facilitator superfamily (MFS) profile" evidence="7">
    <location>
        <begin position="15"/>
        <end position="456"/>
    </location>
</feature>
<feature type="transmembrane region" description="Helical" evidence="6">
    <location>
        <begin position="12"/>
        <end position="31"/>
    </location>
</feature>
<evidence type="ECO:0000256" key="3">
    <source>
        <dbReference type="ARBA" id="ARBA00022989"/>
    </source>
</evidence>
<dbReference type="PANTHER" id="PTHR23508:SF10">
    <property type="entry name" value="CARBOXYLIC ACID TRANSPORTER PROTEIN HOMOLOG"/>
    <property type="match status" value="1"/>
</dbReference>
<evidence type="ECO:0000256" key="5">
    <source>
        <dbReference type="SAM" id="MobiDB-lite"/>
    </source>
</evidence>
<keyword evidence="2 6" id="KW-0812">Transmembrane</keyword>
<feature type="transmembrane region" description="Helical" evidence="6">
    <location>
        <begin position="401"/>
        <end position="424"/>
    </location>
</feature>
<dbReference type="OrthoDB" id="9787026at2"/>
<evidence type="ECO:0000256" key="4">
    <source>
        <dbReference type="ARBA" id="ARBA00023136"/>
    </source>
</evidence>
<feature type="transmembrane region" description="Helical" evidence="6">
    <location>
        <begin position="51"/>
        <end position="71"/>
    </location>
</feature>
<dbReference type="PROSITE" id="PS00217">
    <property type="entry name" value="SUGAR_TRANSPORT_2"/>
    <property type="match status" value="1"/>
</dbReference>
<dbReference type="GO" id="GO:0046943">
    <property type="term" value="F:carboxylic acid transmembrane transporter activity"/>
    <property type="evidence" value="ECO:0007669"/>
    <property type="project" value="TreeGrafter"/>
</dbReference>
<keyword evidence="3 6" id="KW-1133">Transmembrane helix</keyword>
<dbReference type="CDD" id="cd17365">
    <property type="entry name" value="MFS_PcaK_like"/>
    <property type="match status" value="1"/>
</dbReference>
<feature type="region of interest" description="Disordered" evidence="5">
    <location>
        <begin position="457"/>
        <end position="479"/>
    </location>
</feature>
<keyword evidence="4 6" id="KW-0472">Membrane</keyword>
<accession>A0A1I5BVC8</accession>
<feature type="compositionally biased region" description="Basic and acidic residues" evidence="5">
    <location>
        <begin position="462"/>
        <end position="479"/>
    </location>
</feature>
<dbReference type="Gene3D" id="1.20.1250.20">
    <property type="entry name" value="MFS general substrate transporter like domains"/>
    <property type="match status" value="1"/>
</dbReference>
<feature type="transmembrane region" description="Helical" evidence="6">
    <location>
        <begin position="108"/>
        <end position="128"/>
    </location>
</feature>
<feature type="transmembrane region" description="Helical" evidence="6">
    <location>
        <begin position="171"/>
        <end position="191"/>
    </location>
</feature>
<dbReference type="AlphaFoldDB" id="A0A1I5BVC8"/>
<dbReference type="InterPro" id="IPR005829">
    <property type="entry name" value="Sugar_transporter_CS"/>
</dbReference>
<dbReference type="InterPro" id="IPR036259">
    <property type="entry name" value="MFS_trans_sf"/>
</dbReference>
<name>A0A1I5BVC8_PSUAM</name>
<proteinExistence type="predicted"/>
<feature type="transmembrane region" description="Helical" evidence="6">
    <location>
        <begin position="343"/>
        <end position="360"/>
    </location>
</feature>
<evidence type="ECO:0000256" key="2">
    <source>
        <dbReference type="ARBA" id="ARBA00022692"/>
    </source>
</evidence>
<dbReference type="InterPro" id="IPR011701">
    <property type="entry name" value="MFS"/>
</dbReference>
<gene>
    <name evidence="8" type="ORF">SAMN05216207_102168</name>
</gene>
<dbReference type="PANTHER" id="PTHR23508">
    <property type="entry name" value="CARBOXYLIC ACID TRANSPORTER PROTEIN HOMOLOG"/>
    <property type="match status" value="1"/>
</dbReference>
<dbReference type="InterPro" id="IPR020846">
    <property type="entry name" value="MFS_dom"/>
</dbReference>
<reference evidence="8 9" key="1">
    <citation type="submission" date="2016-10" db="EMBL/GenBank/DDBJ databases">
        <authorList>
            <person name="de Groot N.N."/>
        </authorList>
    </citation>
    <scope>NUCLEOTIDE SEQUENCE [LARGE SCALE GENOMIC DNA]</scope>
    <source>
        <strain evidence="8 9">CGMCC 4.1877</strain>
    </source>
</reference>
<keyword evidence="9" id="KW-1185">Reference proteome</keyword>
<feature type="transmembrane region" description="Helical" evidence="6">
    <location>
        <begin position="279"/>
        <end position="296"/>
    </location>
</feature>
<dbReference type="Pfam" id="PF07690">
    <property type="entry name" value="MFS_1"/>
    <property type="match status" value="1"/>
</dbReference>
<evidence type="ECO:0000313" key="9">
    <source>
        <dbReference type="Proteomes" id="UP000199614"/>
    </source>
</evidence>
<organism evidence="8 9">
    <name type="scientific">Pseudonocardia ammonioxydans</name>
    <dbReference type="NCBI Taxonomy" id="260086"/>
    <lineage>
        <taxon>Bacteria</taxon>
        <taxon>Bacillati</taxon>
        <taxon>Actinomycetota</taxon>
        <taxon>Actinomycetes</taxon>
        <taxon>Pseudonocardiales</taxon>
        <taxon>Pseudonocardiaceae</taxon>
        <taxon>Pseudonocardia</taxon>
    </lineage>
</organism>
<dbReference type="RefSeq" id="WP_093346767.1">
    <property type="nucleotide sequence ID" value="NZ_FOUY01000021.1"/>
</dbReference>
<feature type="transmembrane region" description="Helical" evidence="6">
    <location>
        <begin position="366"/>
        <end position="389"/>
    </location>
</feature>
<evidence type="ECO:0000256" key="1">
    <source>
        <dbReference type="ARBA" id="ARBA00004651"/>
    </source>
</evidence>
<sequence>MSGAGTRGGTGGLIVVALCFATIVLDGYDLVVFGATLPVMLRDPSWGMTTAQAGAIGSYALVGMLVGALAVGALTDRFGRRKVVLATTAWFSVSAGLCAVAPNPEVFGLLRLLCGIGLGGMLPTAIALTSEYAPAARRQLYNSVVHVGYSTGGVVATLIAIPVLPVLGWEVMYLIGALPAVVLLPLAWAYLPESPAFLVAHGRRDEARALALRHGLDPDDVLGRESATAGSATAGSPTAGSSAAGSGAAGSEAAGPAAPPSLRSTVRELFGPVYRRRSVVFALVGFCGLLLTYGVGTWLPEIMRSSGFALGSALSFLLVLNLGNIVGSLLVARLADRVGSRRVVPAAFATGAVCLVLMALSPPAVVLYLLVALVGFGAMGAQILVNGFVAASYPARIRATGLGWVVGFSRLGGIAGPVVAGLVLASGVGVGWNFAFFAAFATAAVLLLLALGPAGVPAAGESEDRSGDSTGDRDGGVRR</sequence>
<feature type="transmembrane region" description="Helical" evidence="6">
    <location>
        <begin position="308"/>
        <end position="331"/>
    </location>
</feature>
<evidence type="ECO:0000256" key="6">
    <source>
        <dbReference type="SAM" id="Phobius"/>
    </source>
</evidence>
<protein>
    <submittedName>
        <fullName evidence="8">MFS transporter, AAHS family, benzoate transport protein</fullName>
    </submittedName>
</protein>
<feature type="transmembrane region" description="Helical" evidence="6">
    <location>
        <begin position="140"/>
        <end position="165"/>
    </location>
</feature>
<dbReference type="EMBL" id="FOUY01000021">
    <property type="protein sequence ID" value="SFN78650.1"/>
    <property type="molecule type" value="Genomic_DNA"/>
</dbReference>
<feature type="transmembrane region" description="Helical" evidence="6">
    <location>
        <begin position="83"/>
        <end position="102"/>
    </location>
</feature>
<evidence type="ECO:0000313" key="8">
    <source>
        <dbReference type="EMBL" id="SFN78650.1"/>
    </source>
</evidence>
<dbReference type="SUPFAM" id="SSF103473">
    <property type="entry name" value="MFS general substrate transporter"/>
    <property type="match status" value="1"/>
</dbReference>
<feature type="compositionally biased region" description="Low complexity" evidence="5">
    <location>
        <begin position="227"/>
        <end position="256"/>
    </location>
</feature>
<feature type="region of interest" description="Disordered" evidence="5">
    <location>
        <begin position="227"/>
        <end position="260"/>
    </location>
</feature>
<dbReference type="STRING" id="260086.SAMN05216207_102168"/>
<dbReference type="PROSITE" id="PS50850">
    <property type="entry name" value="MFS"/>
    <property type="match status" value="1"/>
</dbReference>
<comment type="subcellular location">
    <subcellularLocation>
        <location evidence="1">Cell membrane</location>
        <topology evidence="1">Multi-pass membrane protein</topology>
    </subcellularLocation>
</comment>
<dbReference type="Proteomes" id="UP000199614">
    <property type="component" value="Unassembled WGS sequence"/>
</dbReference>
<evidence type="ECO:0000259" key="7">
    <source>
        <dbReference type="PROSITE" id="PS50850"/>
    </source>
</evidence>